<organism evidence="4 5">
    <name type="scientific">Capsicum annuum</name>
    <name type="common">Capsicum pepper</name>
    <dbReference type="NCBI Taxonomy" id="4072"/>
    <lineage>
        <taxon>Eukaryota</taxon>
        <taxon>Viridiplantae</taxon>
        <taxon>Streptophyta</taxon>
        <taxon>Embryophyta</taxon>
        <taxon>Tracheophyta</taxon>
        <taxon>Spermatophyta</taxon>
        <taxon>Magnoliopsida</taxon>
        <taxon>eudicotyledons</taxon>
        <taxon>Gunneridae</taxon>
        <taxon>Pentapetalae</taxon>
        <taxon>asterids</taxon>
        <taxon>lamiids</taxon>
        <taxon>Solanales</taxon>
        <taxon>Solanaceae</taxon>
        <taxon>Solanoideae</taxon>
        <taxon>Capsiceae</taxon>
        <taxon>Capsicum</taxon>
    </lineage>
</organism>
<dbReference type="GO" id="GO:0008270">
    <property type="term" value="F:zinc ion binding"/>
    <property type="evidence" value="ECO:0000318"/>
    <property type="project" value="GO_Central"/>
</dbReference>
<name>A0A1U8GPR1_CAPAN</name>
<accession>A0A1U8GPR1</accession>
<protein>
    <submittedName>
        <fullName evidence="4">Uncharacterized protein</fullName>
    </submittedName>
</protein>
<evidence type="ECO:0000256" key="1">
    <source>
        <dbReference type="ARBA" id="ARBA00007818"/>
    </source>
</evidence>
<dbReference type="Gramene" id="PHT69409">
    <property type="protein sequence ID" value="PHT69409"/>
    <property type="gene ID" value="T459_28896"/>
</dbReference>
<proteinExistence type="inferred from homology"/>
<evidence type="ECO:0000256" key="3">
    <source>
        <dbReference type="ARBA" id="ARBA00022833"/>
    </source>
</evidence>
<comment type="similarity">
    <text evidence="1">Belongs to the UPF0587 family.</text>
</comment>
<dbReference type="Pfam" id="PF05907">
    <property type="entry name" value="CXXC_Zn-b_euk"/>
    <property type="match status" value="1"/>
</dbReference>
<sequence length="167" mass="18654">MVNFLLSIMADLENLTDLQPQGGCSDDNFRYHFKLKCGKCGEITQKETYVSLVETVPLPIGKGNTHLIQKCKFCCRDGTVTMITGRGRPLTHEDSEAKKSAPLMLFECRGYEPLDFVFRGEWQAVSLDGTKFTGIDLSGGEEYVDYDEKGGYPVMISNPRAAFHVVK</sequence>
<evidence type="ECO:0000313" key="5">
    <source>
        <dbReference type="Proteomes" id="UP000222542"/>
    </source>
</evidence>
<dbReference type="EMBL" id="AYRZ02000011">
    <property type="protein sequence ID" value="PHT69409.1"/>
    <property type="molecule type" value="Genomic_DNA"/>
</dbReference>
<reference evidence="4 5" key="1">
    <citation type="journal article" date="2014" name="Nat. Genet.">
        <title>Genome sequence of the hot pepper provides insights into the evolution of pungency in Capsicum species.</title>
        <authorList>
            <person name="Kim S."/>
            <person name="Park M."/>
            <person name="Yeom S.I."/>
            <person name="Kim Y.M."/>
            <person name="Lee J.M."/>
            <person name="Lee H.A."/>
            <person name="Seo E."/>
            <person name="Choi J."/>
            <person name="Cheong K."/>
            <person name="Kim K.T."/>
            <person name="Jung K."/>
            <person name="Lee G.W."/>
            <person name="Oh S.K."/>
            <person name="Bae C."/>
            <person name="Kim S.B."/>
            <person name="Lee H.Y."/>
            <person name="Kim S.Y."/>
            <person name="Kim M.S."/>
            <person name="Kang B.C."/>
            <person name="Jo Y.D."/>
            <person name="Yang H.B."/>
            <person name="Jeong H.J."/>
            <person name="Kang W.H."/>
            <person name="Kwon J.K."/>
            <person name="Shin C."/>
            <person name="Lim J.Y."/>
            <person name="Park J.H."/>
            <person name="Huh J.H."/>
            <person name="Kim J.S."/>
            <person name="Kim B.D."/>
            <person name="Cohen O."/>
            <person name="Paran I."/>
            <person name="Suh M.C."/>
            <person name="Lee S.B."/>
            <person name="Kim Y.K."/>
            <person name="Shin Y."/>
            <person name="Noh S.J."/>
            <person name="Park J."/>
            <person name="Seo Y.S."/>
            <person name="Kwon S.Y."/>
            <person name="Kim H.A."/>
            <person name="Park J.M."/>
            <person name="Kim H.J."/>
            <person name="Choi S.B."/>
            <person name="Bosland P.W."/>
            <person name="Reeves G."/>
            <person name="Jo S.H."/>
            <person name="Lee B.W."/>
            <person name="Cho H.T."/>
            <person name="Choi H.S."/>
            <person name="Lee M.S."/>
            <person name="Yu Y."/>
            <person name="Do Choi Y."/>
            <person name="Park B.S."/>
            <person name="van Deynze A."/>
            <person name="Ashrafi H."/>
            <person name="Hill T."/>
            <person name="Kim W.T."/>
            <person name="Pai H.S."/>
            <person name="Ahn H.K."/>
            <person name="Yeam I."/>
            <person name="Giovannoni J.J."/>
            <person name="Rose J.K."/>
            <person name="Sorensen I."/>
            <person name="Lee S.J."/>
            <person name="Kim R.W."/>
            <person name="Choi I.Y."/>
            <person name="Choi B.S."/>
            <person name="Lim J.S."/>
            <person name="Lee Y.H."/>
            <person name="Choi D."/>
        </authorList>
    </citation>
    <scope>NUCLEOTIDE SEQUENCE [LARGE SCALE GENOMIC DNA]</scope>
    <source>
        <strain evidence="5">cv. CM334</strain>
    </source>
</reference>
<dbReference type="PANTHER" id="PTHR12857:SF0">
    <property type="entry name" value="CXXC MOTIF CONTAINING ZINC BINDING PROTEIN"/>
    <property type="match status" value="1"/>
</dbReference>
<keyword evidence="3" id="KW-0862">Zinc</keyword>
<dbReference type="SMR" id="A0A1U8GPR1"/>
<dbReference type="OMA" id="TAHFVWR"/>
<dbReference type="Proteomes" id="UP000222542">
    <property type="component" value="Unassembled WGS sequence"/>
</dbReference>
<dbReference type="AlphaFoldDB" id="A0A1U8GPR1"/>
<dbReference type="InterPro" id="IPR008584">
    <property type="entry name" value="CXXC_Zn-binding_euk"/>
</dbReference>
<evidence type="ECO:0000256" key="2">
    <source>
        <dbReference type="ARBA" id="ARBA00022723"/>
    </source>
</evidence>
<gene>
    <name evidence="4" type="ORF">T459_28896</name>
</gene>
<keyword evidence="2" id="KW-0479">Metal-binding</keyword>
<keyword evidence="5" id="KW-1185">Reference proteome</keyword>
<dbReference type="SUPFAM" id="SSF141678">
    <property type="entry name" value="MAL13P1.257-like"/>
    <property type="match status" value="1"/>
</dbReference>
<reference evidence="4 5" key="2">
    <citation type="journal article" date="2017" name="Genome Biol.">
        <title>New reference genome sequences of hot pepper reveal the massive evolution of plant disease-resistance genes by retroduplication.</title>
        <authorList>
            <person name="Kim S."/>
            <person name="Park J."/>
            <person name="Yeom S.I."/>
            <person name="Kim Y.M."/>
            <person name="Seo E."/>
            <person name="Kim K.T."/>
            <person name="Kim M.S."/>
            <person name="Lee J.M."/>
            <person name="Cheong K."/>
            <person name="Shin H.S."/>
            <person name="Kim S.B."/>
            <person name="Han K."/>
            <person name="Lee J."/>
            <person name="Park M."/>
            <person name="Lee H.A."/>
            <person name="Lee H.Y."/>
            <person name="Lee Y."/>
            <person name="Oh S."/>
            <person name="Lee J.H."/>
            <person name="Choi E."/>
            <person name="Choi E."/>
            <person name="Lee S.E."/>
            <person name="Jeon J."/>
            <person name="Kim H."/>
            <person name="Choi G."/>
            <person name="Song H."/>
            <person name="Lee J."/>
            <person name="Lee S.C."/>
            <person name="Kwon J.K."/>
            <person name="Lee H.Y."/>
            <person name="Koo N."/>
            <person name="Hong Y."/>
            <person name="Kim R.W."/>
            <person name="Kang W.H."/>
            <person name="Huh J.H."/>
            <person name="Kang B.C."/>
            <person name="Yang T.J."/>
            <person name="Lee Y.H."/>
            <person name="Bennetzen J.L."/>
            <person name="Choi D."/>
        </authorList>
    </citation>
    <scope>NUCLEOTIDE SEQUENCE [LARGE SCALE GENOMIC DNA]</scope>
    <source>
        <strain evidence="5">cv. CM334</strain>
    </source>
</reference>
<comment type="caution">
    <text evidence="4">The sequence shown here is derived from an EMBL/GenBank/DDBJ whole genome shotgun (WGS) entry which is preliminary data.</text>
</comment>
<dbReference type="PANTHER" id="PTHR12857">
    <property type="entry name" value="CXXC MOTIF CONTAINING ZINC BINDING PROTEIN"/>
    <property type="match status" value="1"/>
</dbReference>
<evidence type="ECO:0000313" key="4">
    <source>
        <dbReference type="EMBL" id="PHT69409.1"/>
    </source>
</evidence>
<dbReference type="OrthoDB" id="10248838at2759"/>
<dbReference type="KEGG" id="cann:107871013"/>
<dbReference type="STRING" id="4072.A0A1U8GPR1"/>